<keyword evidence="2" id="KW-1185">Reference proteome</keyword>
<proteinExistence type="predicted"/>
<dbReference type="STRING" id="1218598.LEP1GSC060_0324"/>
<dbReference type="EMBL" id="AOHC02000042">
    <property type="protein sequence ID" value="EMY76661.1"/>
    <property type="molecule type" value="Genomic_DNA"/>
</dbReference>
<dbReference type="Proteomes" id="UP000012313">
    <property type="component" value="Unassembled WGS sequence"/>
</dbReference>
<reference evidence="1" key="1">
    <citation type="submission" date="2013-03" db="EMBL/GenBank/DDBJ databases">
        <authorList>
            <person name="Harkins D.M."/>
            <person name="Durkin A.S."/>
            <person name="Brinkac L.M."/>
            <person name="Haft D.H."/>
            <person name="Selengut J.D."/>
            <person name="Sanka R."/>
            <person name="DePew J."/>
            <person name="Purushe J."/>
            <person name="Hartskeerl R.A."/>
            <person name="Ahmed A."/>
            <person name="van der Linden H."/>
            <person name="Goris M.G.A."/>
            <person name="Vinetz J.M."/>
            <person name="Sutton G.G."/>
            <person name="Nierman W.C."/>
            <person name="Fouts D.E."/>
        </authorList>
    </citation>
    <scope>NUCLEOTIDE SEQUENCE [LARGE SCALE GENOMIC DNA]</scope>
    <source>
        <strain evidence="1">ICFT</strain>
    </source>
</reference>
<comment type="caution">
    <text evidence="1">The sequence shown here is derived from an EMBL/GenBank/DDBJ whole genome shotgun (WGS) entry which is preliminary data.</text>
</comment>
<evidence type="ECO:0000313" key="1">
    <source>
        <dbReference type="EMBL" id="EMY76661.1"/>
    </source>
</evidence>
<organism evidence="1 2">
    <name type="scientific">Leptospira weilii serovar Ranarum str. ICFT</name>
    <dbReference type="NCBI Taxonomy" id="1218598"/>
    <lineage>
        <taxon>Bacteria</taxon>
        <taxon>Pseudomonadati</taxon>
        <taxon>Spirochaetota</taxon>
        <taxon>Spirochaetia</taxon>
        <taxon>Leptospirales</taxon>
        <taxon>Leptospiraceae</taxon>
        <taxon>Leptospira</taxon>
    </lineage>
</organism>
<accession>N1W8W2</accession>
<dbReference type="AlphaFoldDB" id="N1W8W2"/>
<gene>
    <name evidence="1" type="ORF">LEP1GSC060_0324</name>
</gene>
<evidence type="ECO:0000313" key="2">
    <source>
        <dbReference type="Proteomes" id="UP000012313"/>
    </source>
</evidence>
<protein>
    <submittedName>
        <fullName evidence="1">Uncharacterized protein</fullName>
    </submittedName>
</protein>
<name>N1W8W2_9LEPT</name>
<sequence>MWNVRIVFDWDVKKSVQRLTAILCFFLTRASKPQRKSENKSYNCRFWTGFKSASGSKDSALKKAIYSAKKNPLKSVPSLNYEFGICLTGNEVDL</sequence>